<dbReference type="Gene3D" id="1.25.40.10">
    <property type="entry name" value="Tetratricopeptide repeat domain"/>
    <property type="match status" value="2"/>
</dbReference>
<name>A0A1L9B4C6_9BACT</name>
<dbReference type="InterPro" id="IPR011990">
    <property type="entry name" value="TPR-like_helical_dom_sf"/>
</dbReference>
<dbReference type="RefSeq" id="WP_071902199.1">
    <property type="nucleotide sequence ID" value="NZ_MPIN01000009.1"/>
</dbReference>
<dbReference type="Pfam" id="PF14559">
    <property type="entry name" value="TPR_19"/>
    <property type="match status" value="1"/>
</dbReference>
<evidence type="ECO:0000313" key="3">
    <source>
        <dbReference type="Proteomes" id="UP000182229"/>
    </source>
</evidence>
<comment type="caution">
    <text evidence="2">The sequence shown here is derived from an EMBL/GenBank/DDBJ whole genome shotgun (WGS) entry which is preliminary data.</text>
</comment>
<evidence type="ECO:0000256" key="1">
    <source>
        <dbReference type="PROSITE-ProRule" id="PRU00339"/>
    </source>
</evidence>
<proteinExistence type="predicted"/>
<reference evidence="2 3" key="2">
    <citation type="submission" date="2016-12" db="EMBL/GenBank/DDBJ databases">
        <title>Draft Genome Sequence of Cystobacter ferrugineus Strain Cbfe23.</title>
        <authorList>
            <person name="Akbar S."/>
            <person name="Dowd S.E."/>
            <person name="Stevens D.C."/>
        </authorList>
    </citation>
    <scope>NUCLEOTIDE SEQUENCE [LARGE SCALE GENOMIC DNA]</scope>
    <source>
        <strain evidence="2 3">Cbfe23</strain>
    </source>
</reference>
<dbReference type="PANTHER" id="PTHR12558">
    <property type="entry name" value="CELL DIVISION CYCLE 16,23,27"/>
    <property type="match status" value="1"/>
</dbReference>
<dbReference type="Proteomes" id="UP000182229">
    <property type="component" value="Unassembled WGS sequence"/>
</dbReference>
<dbReference type="AlphaFoldDB" id="A0A1L9B4C6"/>
<dbReference type="Pfam" id="PF13432">
    <property type="entry name" value="TPR_16"/>
    <property type="match status" value="2"/>
</dbReference>
<feature type="repeat" description="TPR" evidence="1">
    <location>
        <begin position="31"/>
        <end position="64"/>
    </location>
</feature>
<dbReference type="STRING" id="83449.BON30_31720"/>
<accession>A0A1L9B4C6</accession>
<dbReference type="OrthoDB" id="5492386at2"/>
<dbReference type="SUPFAM" id="SSF48452">
    <property type="entry name" value="TPR-like"/>
    <property type="match status" value="2"/>
</dbReference>
<keyword evidence="3" id="KW-1185">Reference proteome</keyword>
<protein>
    <submittedName>
        <fullName evidence="2">Acetylglucosamine transferase</fullName>
    </submittedName>
</protein>
<keyword evidence="1" id="KW-0802">TPR repeat</keyword>
<evidence type="ECO:0000313" key="2">
    <source>
        <dbReference type="EMBL" id="OJH37053.1"/>
    </source>
</evidence>
<organism evidence="2 3">
    <name type="scientific">Cystobacter ferrugineus</name>
    <dbReference type="NCBI Taxonomy" id="83449"/>
    <lineage>
        <taxon>Bacteria</taxon>
        <taxon>Pseudomonadati</taxon>
        <taxon>Myxococcota</taxon>
        <taxon>Myxococcia</taxon>
        <taxon>Myxococcales</taxon>
        <taxon>Cystobacterineae</taxon>
        <taxon>Archangiaceae</taxon>
        <taxon>Cystobacter</taxon>
    </lineage>
</organism>
<gene>
    <name evidence="2" type="ORF">BON30_31720</name>
</gene>
<dbReference type="GO" id="GO:0016740">
    <property type="term" value="F:transferase activity"/>
    <property type="evidence" value="ECO:0007669"/>
    <property type="project" value="UniProtKB-KW"/>
</dbReference>
<keyword evidence="2" id="KW-0808">Transferase</keyword>
<feature type="repeat" description="TPR" evidence="1">
    <location>
        <begin position="133"/>
        <end position="166"/>
    </location>
</feature>
<feature type="repeat" description="TPR" evidence="1">
    <location>
        <begin position="99"/>
        <end position="132"/>
    </location>
</feature>
<dbReference type="InterPro" id="IPR019734">
    <property type="entry name" value="TPR_rpt"/>
</dbReference>
<sequence length="379" mass="41407">MHPRWCVLSLLVLLLAGCEDGPPKPGPKERAEGYYIKGTTEYLQGNFEQALASFGSMKELSPDDPRLPAAMGEVYLSMGKLHEALAQFQLALQRDPKRSTNWSRVGFIHAQLGHTEEAQSALRKALAIYPRDFNALEQLGELDLKRGDKDSAVKHFLLAAEASPDAGKAPLVLRAAEVFIADGRHAEALLMLGEWTGPKGVRDPALLSTLGDEQVRAGQLLPAAESYREAARQSPRDPTLWELVGEIYTRLDKPGDALAAYRESLRVKDRAIIHVAIARIHLGRGEREAAEEELGKALETVSGSDVRELMELAELLSTLGRKPDALRILTNLSAEPDHARDAELQRRTAALARELKDEAVVRAACARLAGDGGTPQKCP</sequence>
<dbReference type="EMBL" id="MPIN01000009">
    <property type="protein sequence ID" value="OJH37053.1"/>
    <property type="molecule type" value="Genomic_DNA"/>
</dbReference>
<dbReference type="PANTHER" id="PTHR12558:SF13">
    <property type="entry name" value="CELL DIVISION CYCLE PROTEIN 27 HOMOLOG"/>
    <property type="match status" value="1"/>
</dbReference>
<dbReference type="SMART" id="SM00028">
    <property type="entry name" value="TPR"/>
    <property type="match status" value="6"/>
</dbReference>
<reference evidence="3" key="1">
    <citation type="submission" date="2016-11" db="EMBL/GenBank/DDBJ databases">
        <authorList>
            <person name="Shukria A."/>
            <person name="Stevens D.C."/>
        </authorList>
    </citation>
    <scope>NUCLEOTIDE SEQUENCE [LARGE SCALE GENOMIC DNA]</scope>
    <source>
        <strain evidence="3">Cbfe23</strain>
    </source>
</reference>
<dbReference type="PROSITE" id="PS51257">
    <property type="entry name" value="PROKAR_LIPOPROTEIN"/>
    <property type="match status" value="1"/>
</dbReference>
<dbReference type="PROSITE" id="PS50005">
    <property type="entry name" value="TPR"/>
    <property type="match status" value="4"/>
</dbReference>
<feature type="repeat" description="TPR" evidence="1">
    <location>
        <begin position="65"/>
        <end position="98"/>
    </location>
</feature>